<evidence type="ECO:0000313" key="1">
    <source>
        <dbReference type="EMBL" id="CAG8700239.1"/>
    </source>
</evidence>
<dbReference type="OrthoDB" id="2447698at2759"/>
<name>A0A9N9HQ71_9GLOM</name>
<accession>A0A9N9HQ71</accession>
<proteinExistence type="predicted"/>
<sequence>IGCQIPAPNIVILNPGDNPSNTKDIYHAAQMYYNDVEIIGSQHLDINDLPVYVM</sequence>
<protein>
    <submittedName>
        <fullName evidence="1">10383_t:CDS:1</fullName>
    </submittedName>
</protein>
<evidence type="ECO:0000313" key="2">
    <source>
        <dbReference type="Proteomes" id="UP000789831"/>
    </source>
</evidence>
<organism evidence="1 2">
    <name type="scientific">Ambispora gerdemannii</name>
    <dbReference type="NCBI Taxonomy" id="144530"/>
    <lineage>
        <taxon>Eukaryota</taxon>
        <taxon>Fungi</taxon>
        <taxon>Fungi incertae sedis</taxon>
        <taxon>Mucoromycota</taxon>
        <taxon>Glomeromycotina</taxon>
        <taxon>Glomeromycetes</taxon>
        <taxon>Archaeosporales</taxon>
        <taxon>Ambisporaceae</taxon>
        <taxon>Ambispora</taxon>
    </lineage>
</organism>
<dbReference type="Proteomes" id="UP000789831">
    <property type="component" value="Unassembled WGS sequence"/>
</dbReference>
<keyword evidence="2" id="KW-1185">Reference proteome</keyword>
<feature type="non-terminal residue" evidence="1">
    <location>
        <position position="1"/>
    </location>
</feature>
<gene>
    <name evidence="1" type="ORF">AGERDE_LOCUS13471</name>
</gene>
<dbReference type="EMBL" id="CAJVPL010017907">
    <property type="protein sequence ID" value="CAG8700239.1"/>
    <property type="molecule type" value="Genomic_DNA"/>
</dbReference>
<reference evidence="1" key="1">
    <citation type="submission" date="2021-06" db="EMBL/GenBank/DDBJ databases">
        <authorList>
            <person name="Kallberg Y."/>
            <person name="Tangrot J."/>
            <person name="Rosling A."/>
        </authorList>
    </citation>
    <scope>NUCLEOTIDE SEQUENCE</scope>
    <source>
        <strain evidence="1">MT106</strain>
    </source>
</reference>
<comment type="caution">
    <text evidence="1">The sequence shown here is derived from an EMBL/GenBank/DDBJ whole genome shotgun (WGS) entry which is preliminary data.</text>
</comment>
<dbReference type="AlphaFoldDB" id="A0A9N9HQ71"/>